<organism evidence="2 3">
    <name type="scientific">Tindallia magadiensis</name>
    <dbReference type="NCBI Taxonomy" id="69895"/>
    <lineage>
        <taxon>Bacteria</taxon>
        <taxon>Bacillati</taxon>
        <taxon>Bacillota</taxon>
        <taxon>Clostridia</taxon>
        <taxon>Peptostreptococcales</taxon>
        <taxon>Tindalliaceae</taxon>
        <taxon>Tindallia</taxon>
    </lineage>
</organism>
<dbReference type="InterPro" id="IPR016117">
    <property type="entry name" value="ArgJ-like_dom_sf"/>
</dbReference>
<dbReference type="PANTHER" id="PTHR36512:SF3">
    <property type="entry name" value="BLR5678 PROTEIN"/>
    <property type="match status" value="1"/>
</dbReference>
<dbReference type="CDD" id="cd02252">
    <property type="entry name" value="nylC_like"/>
    <property type="match status" value="1"/>
</dbReference>
<evidence type="ECO:0000313" key="3">
    <source>
        <dbReference type="Proteomes" id="UP000199287"/>
    </source>
</evidence>
<dbReference type="RefSeq" id="WP_093370865.1">
    <property type="nucleotide sequence ID" value="NZ_FOQA01000002.1"/>
</dbReference>
<name>A0A1I3CCW1_9FIRM</name>
<dbReference type="STRING" id="69895.SAMN05192551_102335"/>
<reference evidence="3" key="1">
    <citation type="submission" date="2016-10" db="EMBL/GenBank/DDBJ databases">
        <authorList>
            <person name="Varghese N."/>
            <person name="Submissions S."/>
        </authorList>
    </citation>
    <scope>NUCLEOTIDE SEQUENCE [LARGE SCALE GENOMIC DNA]</scope>
    <source>
        <strain evidence="3">Z-7934</strain>
    </source>
</reference>
<dbReference type="EMBL" id="FOQA01000002">
    <property type="protein sequence ID" value="SFH72263.1"/>
    <property type="molecule type" value="Genomic_DNA"/>
</dbReference>
<dbReference type="Proteomes" id="UP000199287">
    <property type="component" value="Unassembled WGS sequence"/>
</dbReference>
<keyword evidence="2" id="KW-0031">Aminopeptidase</keyword>
<accession>A0A1I3CCW1</accession>
<protein>
    <submittedName>
        <fullName evidence="2">L-aminopeptidase/D-esterase</fullName>
    </submittedName>
</protein>
<keyword evidence="2" id="KW-0378">Hydrolase</keyword>
<proteinExistence type="inferred from homology"/>
<evidence type="ECO:0000256" key="1">
    <source>
        <dbReference type="ARBA" id="ARBA00007068"/>
    </source>
</evidence>
<dbReference type="GO" id="GO:0004177">
    <property type="term" value="F:aminopeptidase activity"/>
    <property type="evidence" value="ECO:0007669"/>
    <property type="project" value="UniProtKB-KW"/>
</dbReference>
<dbReference type="OrthoDB" id="9808347at2"/>
<evidence type="ECO:0000313" key="2">
    <source>
        <dbReference type="EMBL" id="SFH72263.1"/>
    </source>
</evidence>
<dbReference type="InterPro" id="IPR005321">
    <property type="entry name" value="Peptidase_S58_DmpA"/>
</dbReference>
<comment type="similarity">
    <text evidence="1">Belongs to the peptidase S58 family.</text>
</comment>
<dbReference type="PANTHER" id="PTHR36512">
    <property type="entry name" value="D-AMINOPEPTIDASE"/>
    <property type="match status" value="1"/>
</dbReference>
<keyword evidence="2" id="KW-0645">Protease</keyword>
<keyword evidence="3" id="KW-1185">Reference proteome</keyword>
<dbReference type="Gene3D" id="3.60.70.12">
    <property type="entry name" value="L-amino peptidase D-ALA esterase/amidase"/>
    <property type="match status" value="1"/>
</dbReference>
<gene>
    <name evidence="2" type="ORF">SAMN05192551_102335</name>
</gene>
<dbReference type="SUPFAM" id="SSF56266">
    <property type="entry name" value="DmpA/ArgJ-like"/>
    <property type="match status" value="1"/>
</dbReference>
<dbReference type="AlphaFoldDB" id="A0A1I3CCW1"/>
<dbReference type="Pfam" id="PF03576">
    <property type="entry name" value="Peptidase_S58"/>
    <property type="match status" value="1"/>
</dbReference>
<sequence>MEEKSNKIMGNFHIGHSQHWEAATGCTVVICPKGATAGVDVRGGAPGTRETDLLNPVNLVDKIHAVLLAGGSAFGLDAAGGVMRYLEEKGYGFDAKVAKIPIVCSAVLFDLPVGNAQIRPDASMGYKASLNSEKNCFQVGSIGAGTGATVGKLKGYHRAMKGGIGYGALQSGALEVSALVAVNALGDVIDSGTGEILAGLRTEDGKGFAETEKIMIGNREENKVSLNGNTTIGVVMTNGIGTKSQMTKIASMAQNGIARSIRPSHTMVDGDTIFAMSSGDIEADTSLMGVMAAIAVERAIIDGVTKAEDLAGIPCAKTFKTSLF</sequence>